<dbReference type="AlphaFoldDB" id="A0A8S1JZP9"/>
<accession>A0A8S1JZP9</accession>
<dbReference type="Proteomes" id="UP000688137">
    <property type="component" value="Unassembled WGS sequence"/>
</dbReference>
<comment type="caution">
    <text evidence="2">The sequence shown here is derived from an EMBL/GenBank/DDBJ whole genome shotgun (WGS) entry which is preliminary data.</text>
</comment>
<organism evidence="2 3">
    <name type="scientific">Paramecium primaurelia</name>
    <dbReference type="NCBI Taxonomy" id="5886"/>
    <lineage>
        <taxon>Eukaryota</taxon>
        <taxon>Sar</taxon>
        <taxon>Alveolata</taxon>
        <taxon>Ciliophora</taxon>
        <taxon>Intramacronucleata</taxon>
        <taxon>Oligohymenophorea</taxon>
        <taxon>Peniculida</taxon>
        <taxon>Parameciidae</taxon>
        <taxon>Paramecium</taxon>
    </lineage>
</organism>
<keyword evidence="3" id="KW-1185">Reference proteome</keyword>
<name>A0A8S1JZP9_PARPR</name>
<evidence type="ECO:0000313" key="2">
    <source>
        <dbReference type="EMBL" id="CAD8043658.1"/>
    </source>
</evidence>
<protein>
    <submittedName>
        <fullName evidence="2">Uncharacterized protein</fullName>
    </submittedName>
</protein>
<dbReference type="OMA" id="QYTNNQD"/>
<gene>
    <name evidence="2" type="ORF">PPRIM_AZ9-3.1.T0050312</name>
</gene>
<evidence type="ECO:0000256" key="1">
    <source>
        <dbReference type="SAM" id="MobiDB-lite"/>
    </source>
</evidence>
<proteinExistence type="predicted"/>
<feature type="compositionally biased region" description="Basic and acidic residues" evidence="1">
    <location>
        <begin position="91"/>
        <end position="104"/>
    </location>
</feature>
<feature type="region of interest" description="Disordered" evidence="1">
    <location>
        <begin position="91"/>
        <end position="112"/>
    </location>
</feature>
<reference evidence="2" key="1">
    <citation type="submission" date="2021-01" db="EMBL/GenBank/DDBJ databases">
        <authorList>
            <consortium name="Genoscope - CEA"/>
            <person name="William W."/>
        </authorList>
    </citation>
    <scope>NUCLEOTIDE SEQUENCE</scope>
</reference>
<sequence length="225" mass="26428">MNFNLPCFIPSYPIQQTAFVYVPFFQSYPQFNYQVQLQPIQTFMPQNELIQQLPQVEIQELNQRRIEQPQQKETENSSSTSHSLAIMSAKITEDKPMQKQEKNQKSSNHLNNQVQFEKESKNIQKNYAKAIASFVYKNKSLASKILGNQGVDEFIQLTKLIKNQIQNVSHISQYTNNQDFIKAFRILGNYFLKTKSNSYIFNSRILKKNSHLRHKKLIHHSLLRC</sequence>
<dbReference type="EMBL" id="CAJJDM010000002">
    <property type="protein sequence ID" value="CAD8043658.1"/>
    <property type="molecule type" value="Genomic_DNA"/>
</dbReference>
<evidence type="ECO:0000313" key="3">
    <source>
        <dbReference type="Proteomes" id="UP000688137"/>
    </source>
</evidence>